<dbReference type="InterPro" id="IPR006073">
    <property type="entry name" value="GTP-bd"/>
</dbReference>
<feature type="domain" description="G" evidence="2">
    <location>
        <begin position="32"/>
        <end position="120"/>
    </location>
</feature>
<proteinExistence type="predicted"/>
<evidence type="ECO:0000259" key="2">
    <source>
        <dbReference type="Pfam" id="PF01926"/>
    </source>
</evidence>
<keyword evidence="1" id="KW-0472">Membrane</keyword>
<evidence type="ECO:0000313" key="3">
    <source>
        <dbReference type="EMBL" id="MBY9075956.1"/>
    </source>
</evidence>
<evidence type="ECO:0000313" key="4">
    <source>
        <dbReference type="Proteomes" id="UP000754710"/>
    </source>
</evidence>
<reference evidence="3 4" key="1">
    <citation type="submission" date="2021-08" db="EMBL/GenBank/DDBJ databases">
        <title>Nocardioides bacterium WL0053 sp. nov., isolated from the sediment.</title>
        <authorList>
            <person name="Wang L."/>
            <person name="Zhang D."/>
            <person name="Zhang A."/>
        </authorList>
    </citation>
    <scope>NUCLEOTIDE SEQUENCE [LARGE SCALE GENOMIC DNA]</scope>
    <source>
        <strain evidence="3 4">WL0053</strain>
    </source>
</reference>
<accession>A0ABS7RMH7</accession>
<organism evidence="3 4">
    <name type="scientific">Nocardioides jiangsuensis</name>
    <dbReference type="NCBI Taxonomy" id="2866161"/>
    <lineage>
        <taxon>Bacteria</taxon>
        <taxon>Bacillati</taxon>
        <taxon>Actinomycetota</taxon>
        <taxon>Actinomycetes</taxon>
        <taxon>Propionibacteriales</taxon>
        <taxon>Nocardioidaceae</taxon>
        <taxon>Nocardioides</taxon>
    </lineage>
</organism>
<dbReference type="SUPFAM" id="SSF52540">
    <property type="entry name" value="P-loop containing nucleoside triphosphate hydrolases"/>
    <property type="match status" value="1"/>
</dbReference>
<dbReference type="Pfam" id="PF01926">
    <property type="entry name" value="MMR_HSR1"/>
    <property type="match status" value="1"/>
</dbReference>
<protein>
    <submittedName>
        <fullName evidence="3">50S ribosome-binding GTPase</fullName>
    </submittedName>
</protein>
<keyword evidence="1" id="KW-1133">Transmembrane helix</keyword>
<dbReference type="RefSeq" id="WP_221025645.1">
    <property type="nucleotide sequence ID" value="NZ_JAIEZQ010000002.1"/>
</dbReference>
<sequence>MLPLLYPAIVAGAVGVSLAGYLALKSKVAGKKVVLMGPSGAGKSTLQDRLTSDQLALTEMGAVQETFDLGVSKKSFKDLGIEVTFVDSSGRISRVKEALDAAADADLLIFVVDVRALQRPRYQSLARSQAVVVTNRYPEKRKMLVLSHADQALGDRPYQHEDLSAVPEHAEIAKLLGDEDPTLVNLLSEKSTEVVLRRVLGRLT</sequence>
<dbReference type="Proteomes" id="UP000754710">
    <property type="component" value="Unassembled WGS sequence"/>
</dbReference>
<gene>
    <name evidence="3" type="ORF">K1X13_14070</name>
</gene>
<dbReference type="InterPro" id="IPR027417">
    <property type="entry name" value="P-loop_NTPase"/>
</dbReference>
<keyword evidence="4" id="KW-1185">Reference proteome</keyword>
<dbReference type="EMBL" id="JAIEZQ010000002">
    <property type="protein sequence ID" value="MBY9075956.1"/>
    <property type="molecule type" value="Genomic_DNA"/>
</dbReference>
<feature type="transmembrane region" description="Helical" evidence="1">
    <location>
        <begin position="6"/>
        <end position="24"/>
    </location>
</feature>
<comment type="caution">
    <text evidence="3">The sequence shown here is derived from an EMBL/GenBank/DDBJ whole genome shotgun (WGS) entry which is preliminary data.</text>
</comment>
<dbReference type="Gene3D" id="3.40.50.300">
    <property type="entry name" value="P-loop containing nucleotide triphosphate hydrolases"/>
    <property type="match status" value="1"/>
</dbReference>
<dbReference type="CDD" id="cd00882">
    <property type="entry name" value="Ras_like_GTPase"/>
    <property type="match status" value="1"/>
</dbReference>
<keyword evidence="1" id="KW-0812">Transmembrane</keyword>
<evidence type="ECO:0000256" key="1">
    <source>
        <dbReference type="SAM" id="Phobius"/>
    </source>
</evidence>
<name>A0ABS7RMH7_9ACTN</name>